<feature type="domain" description="SpoVT-AbrB" evidence="2">
    <location>
        <begin position="13"/>
        <end position="56"/>
    </location>
</feature>
<comment type="caution">
    <text evidence="3">The sequence shown here is derived from an EMBL/GenBank/DDBJ whole genome shotgun (WGS) entry which is preliminary data.</text>
</comment>
<evidence type="ECO:0000313" key="4">
    <source>
        <dbReference type="Proteomes" id="UP000018461"/>
    </source>
</evidence>
<dbReference type="SUPFAM" id="SSF89447">
    <property type="entry name" value="AbrB/MazE/MraZ-like"/>
    <property type="match status" value="1"/>
</dbReference>
<gene>
    <name evidence="3" type="ORF">HMPREF9625_00692</name>
</gene>
<evidence type="ECO:0000259" key="2">
    <source>
        <dbReference type="PROSITE" id="PS51740"/>
    </source>
</evidence>
<dbReference type="Proteomes" id="UP000018461">
    <property type="component" value="Unassembled WGS sequence"/>
</dbReference>
<reference evidence="3" key="1">
    <citation type="submission" date="2011-08" db="EMBL/GenBank/DDBJ databases">
        <authorList>
            <consortium name="The Broad Institute Genome Sequencing Platform"/>
            <person name="Earl A."/>
            <person name="Ward D."/>
            <person name="Feldgarden M."/>
            <person name="Gevers D."/>
            <person name="Sizova M."/>
            <person name="Hazen A."/>
            <person name="Epstein S."/>
            <person name="Young S.K."/>
            <person name="Zeng Q."/>
            <person name="Gargeya S."/>
            <person name="Fitzgerald M."/>
            <person name="Haas B."/>
            <person name="Abouelleil A."/>
            <person name="Alvarado L."/>
            <person name="Arachchi H.M."/>
            <person name="Berlin A."/>
            <person name="Brown A."/>
            <person name="Chapman S.B."/>
            <person name="Chen Z."/>
            <person name="Dunbar C."/>
            <person name="Freedman E."/>
            <person name="Gearin G."/>
            <person name="Gellesch M."/>
            <person name="Goldberg J."/>
            <person name="Griggs A."/>
            <person name="Gujja S."/>
            <person name="Heiman D."/>
            <person name="Howarth C."/>
            <person name="Larson L."/>
            <person name="Lui A."/>
            <person name="MacDonald P.J.P."/>
            <person name="Montmayeur A."/>
            <person name="Murphy C."/>
            <person name="Neiman D."/>
            <person name="Pearson M."/>
            <person name="Priest M."/>
            <person name="Roberts A."/>
            <person name="Saif S."/>
            <person name="Shea T."/>
            <person name="Shenoy N."/>
            <person name="Sisk P."/>
            <person name="Stolte C."/>
            <person name="Sykes S."/>
            <person name="Wortman J."/>
            <person name="Nusbaum C."/>
            <person name="Birren B."/>
        </authorList>
    </citation>
    <scope>NUCLEOTIDE SEQUENCE</scope>
    <source>
        <strain evidence="3">ACB1</strain>
    </source>
</reference>
<keyword evidence="1" id="KW-0238">DNA-binding</keyword>
<name>G9WMV9_9FIRM</name>
<dbReference type="GO" id="GO:0003677">
    <property type="term" value="F:DNA binding"/>
    <property type="evidence" value="ECO:0007669"/>
    <property type="project" value="UniProtKB-UniRule"/>
</dbReference>
<keyword evidence="4" id="KW-1185">Reference proteome</keyword>
<reference evidence="3" key="2">
    <citation type="submission" date="2013-03" db="EMBL/GenBank/DDBJ databases">
        <title>The Genome Sequence of Oribacterium sp. ACB1.</title>
        <authorList>
            <consortium name="The Broad Institute Genomics Platform"/>
            <consortium name="The Broad Institute Genome Sequencing Center for Infectious Disease"/>
            <person name="Earl A."/>
            <person name="Ward D."/>
            <person name="Feldgarden M."/>
            <person name="Gevers D."/>
            <person name="Sizova M."/>
            <person name="Hazen A."/>
            <person name="Epstein S."/>
            <person name="Walker B."/>
            <person name="Young S."/>
            <person name="Zeng Q."/>
            <person name="Gargeya S."/>
            <person name="Fitzgerald M."/>
            <person name="Haas B."/>
            <person name="Abouelleil A."/>
            <person name="Allen A.W."/>
            <person name="Alvarado L."/>
            <person name="Arachchi H.M."/>
            <person name="Berlin A.M."/>
            <person name="Chapman S.B."/>
            <person name="Gainer-Dewar J."/>
            <person name="Goldberg J."/>
            <person name="Griggs A."/>
            <person name="Gujja S."/>
            <person name="Hansen M."/>
            <person name="Howarth C."/>
            <person name="Imamovic A."/>
            <person name="Ireland A."/>
            <person name="Larimer J."/>
            <person name="McCowan C."/>
            <person name="Murphy C."/>
            <person name="Pearson M."/>
            <person name="Poon T.W."/>
            <person name="Priest M."/>
            <person name="Roberts A."/>
            <person name="Saif S."/>
            <person name="Shea T."/>
            <person name="Sisk P."/>
            <person name="Sykes S."/>
            <person name="Wortman J."/>
            <person name="Nusbaum C."/>
            <person name="Birren B."/>
        </authorList>
    </citation>
    <scope>NUCLEOTIDE SEQUENCE [LARGE SCALE GENOMIC DNA]</scope>
    <source>
        <strain evidence="3">ACB1</strain>
    </source>
</reference>
<organism evidence="3 4">
    <name type="scientific">Oribacterium parvum ACB1</name>
    <dbReference type="NCBI Taxonomy" id="796943"/>
    <lineage>
        <taxon>Bacteria</taxon>
        <taxon>Bacillati</taxon>
        <taxon>Bacillota</taxon>
        <taxon>Clostridia</taxon>
        <taxon>Lachnospirales</taxon>
        <taxon>Lachnospiraceae</taxon>
        <taxon>Oribacterium</taxon>
    </lineage>
</organism>
<sequence>MGKVLEREKGVEVKKLRISAKRQITIPQKFYSQLGFSHGAECEIRGEELIIRPIREGGEEFAEEILSDLIKEGLSGESLLQAFRNRQKEIRHSVEAMLKDAKKVAEGKASYYTLQEVFGEKGEK</sequence>
<dbReference type="STRING" id="796943.HMPREF9625_00692"/>
<proteinExistence type="predicted"/>
<dbReference type="InterPro" id="IPR007159">
    <property type="entry name" value="SpoVT-AbrB_dom"/>
</dbReference>
<dbReference type="AlphaFoldDB" id="G9WMV9"/>
<evidence type="ECO:0000256" key="1">
    <source>
        <dbReference type="PROSITE-ProRule" id="PRU01076"/>
    </source>
</evidence>
<protein>
    <recommendedName>
        <fullName evidence="2">SpoVT-AbrB domain-containing protein</fullName>
    </recommendedName>
</protein>
<dbReference type="EMBL" id="AFZC02000003">
    <property type="protein sequence ID" value="EHL11862.1"/>
    <property type="molecule type" value="Genomic_DNA"/>
</dbReference>
<dbReference type="HOGENOM" id="CLU_151805_0_0_9"/>
<dbReference type="RefSeq" id="WP_009534553.1">
    <property type="nucleotide sequence ID" value="NZ_KE148312.1"/>
</dbReference>
<evidence type="ECO:0000313" key="3">
    <source>
        <dbReference type="EMBL" id="EHL11862.1"/>
    </source>
</evidence>
<dbReference type="PATRIC" id="fig|796943.3.peg.1091"/>
<accession>G9WMV9</accession>
<dbReference type="InterPro" id="IPR037914">
    <property type="entry name" value="SpoVT-AbrB_sf"/>
</dbReference>
<dbReference type="PROSITE" id="PS51740">
    <property type="entry name" value="SPOVT_ABRB"/>
    <property type="match status" value="1"/>
</dbReference>